<dbReference type="AlphaFoldDB" id="A0A6H1U0A7"/>
<evidence type="ECO:0000259" key="1">
    <source>
        <dbReference type="Pfam" id="PF13649"/>
    </source>
</evidence>
<dbReference type="PANTHER" id="PTHR42912">
    <property type="entry name" value="METHYLTRANSFERASE"/>
    <property type="match status" value="1"/>
</dbReference>
<dbReference type="CDD" id="cd02440">
    <property type="entry name" value="AdoMet_MTases"/>
    <property type="match status" value="1"/>
</dbReference>
<dbReference type="GO" id="GO:0008168">
    <property type="term" value="F:methyltransferase activity"/>
    <property type="evidence" value="ECO:0007669"/>
    <property type="project" value="UniProtKB-KW"/>
</dbReference>
<dbReference type="PANTHER" id="PTHR42912:SF81">
    <property type="entry name" value="METHYLTRANSFERASE DOMAIN-CONTAINING PROTEIN"/>
    <property type="match status" value="1"/>
</dbReference>
<dbReference type="KEGG" id="oxy:HCG48_15875"/>
<keyword evidence="3" id="KW-1185">Reference proteome</keyword>
<dbReference type="Pfam" id="PF13649">
    <property type="entry name" value="Methyltransf_25"/>
    <property type="match status" value="1"/>
</dbReference>
<dbReference type="InterPro" id="IPR029063">
    <property type="entry name" value="SAM-dependent_MTases_sf"/>
</dbReference>
<keyword evidence="2" id="KW-0808">Transferase</keyword>
<dbReference type="InterPro" id="IPR050508">
    <property type="entry name" value="Methyltransf_Superfamily"/>
</dbReference>
<dbReference type="InterPro" id="IPR041698">
    <property type="entry name" value="Methyltransf_25"/>
</dbReference>
<reference evidence="2 3" key="1">
    <citation type="submission" date="2020-04" db="EMBL/GenBank/DDBJ databases">
        <authorList>
            <person name="Basu S."/>
            <person name="Maruthanayagam V."/>
            <person name="Chakraborty S."/>
            <person name="Pramanik A."/>
            <person name="Mukherjee J."/>
            <person name="Brink B."/>
        </authorList>
    </citation>
    <scope>NUCLEOTIDE SEQUENCE [LARGE SCALE GENOMIC DNA]</scope>
    <source>
        <strain evidence="2 3">AP17</strain>
    </source>
</reference>
<evidence type="ECO:0000313" key="2">
    <source>
        <dbReference type="EMBL" id="QIZ71876.1"/>
    </source>
</evidence>
<dbReference type="Proteomes" id="UP000500857">
    <property type="component" value="Chromosome"/>
</dbReference>
<evidence type="ECO:0000313" key="3">
    <source>
        <dbReference type="Proteomes" id="UP000500857"/>
    </source>
</evidence>
<keyword evidence="2" id="KW-0489">Methyltransferase</keyword>
<dbReference type="RefSeq" id="WP_168570028.1">
    <property type="nucleotide sequence ID" value="NZ_CP051167.1"/>
</dbReference>
<dbReference type="EMBL" id="CP051167">
    <property type="protein sequence ID" value="QIZ71876.1"/>
    <property type="molecule type" value="Genomic_DNA"/>
</dbReference>
<organism evidence="2 3">
    <name type="scientific">Oxynema aestuarii AP17</name>
    <dbReference type="NCBI Taxonomy" id="2064643"/>
    <lineage>
        <taxon>Bacteria</taxon>
        <taxon>Bacillati</taxon>
        <taxon>Cyanobacteriota</taxon>
        <taxon>Cyanophyceae</taxon>
        <taxon>Oscillatoriophycideae</taxon>
        <taxon>Oscillatoriales</taxon>
        <taxon>Oscillatoriaceae</taxon>
        <taxon>Oxynema</taxon>
        <taxon>Oxynema aestuarii</taxon>
    </lineage>
</organism>
<name>A0A6H1U0A7_9CYAN</name>
<feature type="domain" description="Methyltransferase" evidence="1">
    <location>
        <begin position="188"/>
        <end position="285"/>
    </location>
</feature>
<dbReference type="GO" id="GO:0032259">
    <property type="term" value="P:methylation"/>
    <property type="evidence" value="ECO:0007669"/>
    <property type="project" value="UniProtKB-KW"/>
</dbReference>
<dbReference type="Gene3D" id="3.40.50.150">
    <property type="entry name" value="Vaccinia Virus protein VP39"/>
    <property type="match status" value="1"/>
</dbReference>
<proteinExistence type="predicted"/>
<protein>
    <submittedName>
        <fullName evidence="2">Methyltransferase domain-containing protein</fullName>
    </submittedName>
</protein>
<dbReference type="SUPFAM" id="SSF53335">
    <property type="entry name" value="S-adenosyl-L-methionine-dependent methyltransferases"/>
    <property type="match status" value="1"/>
</dbReference>
<accession>A0A6H1U0A7</accession>
<gene>
    <name evidence="2" type="ORF">HCG48_15875</name>
</gene>
<sequence>MTDLLAKLAYQTVQYTKSSFALTHKTLSSRLLNLFYDVPGKDQLKPLSPELLETLQTSLARLLETEWKDAERGIYPVELLFDNPWEDFLSYYPALLLDLPRLRERSLQQNYRDFAEDLDTDNYPNYYRRNFHFQTDGYFSDLSANLYDLQVEILFNGCADAMRRRVLAPLKQGLEAGFPSVPARDLRILDIACGTGRTLKFLRATIPQANLFGVDLSTAYLRKAAQLLGQLPGELPQLVGGKVEELPYRGGYFHAATSVFLFHELPGTVRQRAIEECFRVIKPGGWFVICDSIQLGDVPEWDSLLHNFPISFHEPYYNDYIRDDLERRLHRAGFGEVYTQMHHASKYWVARKPQIEA</sequence>